<protein>
    <submittedName>
        <fullName evidence="2">Uncharacterized protein</fullName>
    </submittedName>
</protein>
<proteinExistence type="predicted"/>
<reference evidence="2 3" key="1">
    <citation type="submission" date="2014-02" db="EMBL/GenBank/DDBJ databases">
        <title>The genome sequence of the entomopathogenic fungus Metarhizium robertsii ARSEF 2575.</title>
        <authorList>
            <person name="Giuliano Garisto Donzelli B."/>
            <person name="Roe B.A."/>
            <person name="Macmil S.L."/>
            <person name="Krasnoff S.B."/>
            <person name="Gibson D.M."/>
        </authorList>
    </citation>
    <scope>NUCLEOTIDE SEQUENCE [LARGE SCALE GENOMIC DNA]</scope>
    <source>
        <strain evidence="2 3">ARSEF 2575</strain>
    </source>
</reference>
<dbReference type="OrthoDB" id="10278078at2759"/>
<gene>
    <name evidence="2" type="ORF">X797_010438</name>
</gene>
<name>A0A0A1UPA6_9HYPO</name>
<comment type="caution">
    <text evidence="2">The sequence shown here is derived from an EMBL/GenBank/DDBJ whole genome shotgun (WGS) entry which is preliminary data.</text>
</comment>
<accession>A0A0A1UPA6</accession>
<evidence type="ECO:0000313" key="3">
    <source>
        <dbReference type="Proteomes" id="UP000030151"/>
    </source>
</evidence>
<feature type="signal peptide" evidence="1">
    <location>
        <begin position="1"/>
        <end position="24"/>
    </location>
</feature>
<dbReference type="Proteomes" id="UP000030151">
    <property type="component" value="Unassembled WGS sequence"/>
</dbReference>
<dbReference type="EMBL" id="JELW01000049">
    <property type="protein sequence ID" value="EXU96477.1"/>
    <property type="molecule type" value="Genomic_DNA"/>
</dbReference>
<keyword evidence="1" id="KW-0732">Signal</keyword>
<evidence type="ECO:0000256" key="1">
    <source>
        <dbReference type="SAM" id="SignalP"/>
    </source>
</evidence>
<organism evidence="2 3">
    <name type="scientific">Metarhizium robertsii</name>
    <dbReference type="NCBI Taxonomy" id="568076"/>
    <lineage>
        <taxon>Eukaryota</taxon>
        <taxon>Fungi</taxon>
        <taxon>Dikarya</taxon>
        <taxon>Ascomycota</taxon>
        <taxon>Pezizomycotina</taxon>
        <taxon>Sordariomycetes</taxon>
        <taxon>Hypocreomycetidae</taxon>
        <taxon>Hypocreales</taxon>
        <taxon>Clavicipitaceae</taxon>
        <taxon>Metarhizium</taxon>
    </lineage>
</organism>
<evidence type="ECO:0000313" key="2">
    <source>
        <dbReference type="EMBL" id="EXU96477.1"/>
    </source>
</evidence>
<feature type="chain" id="PRO_5001980726" evidence="1">
    <location>
        <begin position="25"/>
        <end position="153"/>
    </location>
</feature>
<dbReference type="AlphaFoldDB" id="A0A0A1UPA6"/>
<sequence length="153" mass="15932">MMFNLPQTALAVLLAYNFGSGTSALAIPDDASEVASGLVPAGELTARACSARCYVKVDGQFKRNGCDLGPVSYGVVANLAHSQLHSVHGSIRHNTQATADGGSANLNAERVRITAQGDITITVHNNFARNCAALLNIADQTFSGNTVEVYVGP</sequence>
<dbReference type="HOGENOM" id="CLU_1713703_0_0_1"/>